<dbReference type="GO" id="GO:0008233">
    <property type="term" value="F:peptidase activity"/>
    <property type="evidence" value="ECO:0007669"/>
    <property type="project" value="UniProtKB-KW"/>
</dbReference>
<keyword evidence="6" id="KW-1185">Reference proteome</keyword>
<feature type="non-terminal residue" evidence="5">
    <location>
        <position position="1"/>
    </location>
</feature>
<dbReference type="CDD" id="cd00518">
    <property type="entry name" value="H2MP"/>
    <property type="match status" value="1"/>
</dbReference>
<dbReference type="InterPro" id="IPR023430">
    <property type="entry name" value="Pept_HybD-like_dom_sf"/>
</dbReference>
<accession>A0ABU2XWR5</accession>
<evidence type="ECO:0000313" key="6">
    <source>
        <dbReference type="Proteomes" id="UP001180754"/>
    </source>
</evidence>
<keyword evidence="3" id="KW-0064">Aspartyl protease</keyword>
<organism evidence="5 6">
    <name type="scientific">Streptomyces lonegramiae</name>
    <dbReference type="NCBI Taxonomy" id="3075524"/>
    <lineage>
        <taxon>Bacteria</taxon>
        <taxon>Bacillati</taxon>
        <taxon>Actinomycetota</taxon>
        <taxon>Actinomycetes</taxon>
        <taxon>Kitasatosporales</taxon>
        <taxon>Streptomycetaceae</taxon>
        <taxon>Streptomyces</taxon>
    </lineage>
</organism>
<dbReference type="NCBIfam" id="TIGR00072">
    <property type="entry name" value="hydrog_prot"/>
    <property type="match status" value="1"/>
</dbReference>
<dbReference type="EMBL" id="JAVRFD010000086">
    <property type="protein sequence ID" value="MDT0550369.1"/>
    <property type="molecule type" value="Genomic_DNA"/>
</dbReference>
<name>A0ABU2XWR5_9ACTN</name>
<dbReference type="GO" id="GO:0006508">
    <property type="term" value="P:proteolysis"/>
    <property type="evidence" value="ECO:0007669"/>
    <property type="project" value="UniProtKB-KW"/>
</dbReference>
<comment type="caution">
    <text evidence="5">The sequence shown here is derived from an EMBL/GenBank/DDBJ whole genome shotgun (WGS) entry which is preliminary data.</text>
</comment>
<proteinExistence type="inferred from homology"/>
<dbReference type="Proteomes" id="UP001180754">
    <property type="component" value="Unassembled WGS sequence"/>
</dbReference>
<evidence type="ECO:0000256" key="1">
    <source>
        <dbReference type="ARBA" id="ARBA00006814"/>
    </source>
</evidence>
<evidence type="ECO:0000256" key="4">
    <source>
        <dbReference type="ARBA" id="ARBA00022801"/>
    </source>
</evidence>
<dbReference type="RefSeq" id="WP_311730945.1">
    <property type="nucleotide sequence ID" value="NZ_JAVRFD010000086.1"/>
</dbReference>
<dbReference type="InterPro" id="IPR000671">
    <property type="entry name" value="Peptidase_A31"/>
</dbReference>
<comment type="similarity">
    <text evidence="1">Belongs to the peptidase A31 family.</text>
</comment>
<reference evidence="5" key="1">
    <citation type="submission" date="2024-05" db="EMBL/GenBank/DDBJ databases">
        <title>30 novel species of actinomycetes from the DSMZ collection.</title>
        <authorList>
            <person name="Nouioui I."/>
        </authorList>
    </citation>
    <scope>NUCLEOTIDE SEQUENCE</scope>
    <source>
        <strain evidence="5">DSM 41529</strain>
    </source>
</reference>
<evidence type="ECO:0000313" key="5">
    <source>
        <dbReference type="EMBL" id="MDT0550369.1"/>
    </source>
</evidence>
<dbReference type="PANTHER" id="PTHR30302">
    <property type="entry name" value="HYDROGENASE 1 MATURATION PROTEASE"/>
    <property type="match status" value="1"/>
</dbReference>
<dbReference type="SUPFAM" id="SSF53163">
    <property type="entry name" value="HybD-like"/>
    <property type="match status" value="1"/>
</dbReference>
<evidence type="ECO:0000256" key="2">
    <source>
        <dbReference type="ARBA" id="ARBA00022670"/>
    </source>
</evidence>
<dbReference type="Gene3D" id="3.40.50.1450">
    <property type="entry name" value="HybD-like"/>
    <property type="match status" value="1"/>
</dbReference>
<evidence type="ECO:0000256" key="3">
    <source>
        <dbReference type="ARBA" id="ARBA00022750"/>
    </source>
</evidence>
<dbReference type="Pfam" id="PF01750">
    <property type="entry name" value="HycI"/>
    <property type="match status" value="1"/>
</dbReference>
<gene>
    <name evidence="5" type="ORF">RND15_48210</name>
</gene>
<dbReference type="PANTHER" id="PTHR30302:SF1">
    <property type="entry name" value="HYDROGENASE 2 MATURATION PROTEASE"/>
    <property type="match status" value="1"/>
</dbReference>
<keyword evidence="4" id="KW-0378">Hydrolase</keyword>
<keyword evidence="2 5" id="KW-0645">Protease</keyword>
<sequence>DMNVEALVLGIGNDFRCDDGVGVAVARRIAELRIVGIRVMIDVGDPGSVLDAWTDVPLVIAVDAARCDAAQPGRIRRWSPGCHAASAVVSSHGFGLAQTLSLGEALGRLPRRLVIFTVDVEDVSRQATLTPAVASIVPQVVEAILTELESDAWAARHRPPRGLSRPEKTFGSA</sequence>
<protein>
    <submittedName>
        <fullName evidence="5">Hydrogenase maturation protease</fullName>
    </submittedName>
</protein>